<gene>
    <name evidence="1" type="ORF">OJ997_18715</name>
</gene>
<dbReference type="CDD" id="cd00657">
    <property type="entry name" value="Ferritin_like"/>
    <property type="match status" value="1"/>
</dbReference>
<name>A0A9X3NCM6_9ACTN</name>
<evidence type="ECO:0000313" key="2">
    <source>
        <dbReference type="Proteomes" id="UP001147653"/>
    </source>
</evidence>
<dbReference type="PANTHER" id="PTHR30458:SF0">
    <property type="entry name" value="1,2-PHENYLACETYL-COA EPOXIDASE, SUBUNIT C"/>
    <property type="match status" value="1"/>
</dbReference>
<dbReference type="Gene3D" id="1.20.1260.10">
    <property type="match status" value="1"/>
</dbReference>
<proteinExistence type="predicted"/>
<dbReference type="SUPFAM" id="SSF47240">
    <property type="entry name" value="Ferritin-like"/>
    <property type="match status" value="1"/>
</dbReference>
<organism evidence="1 2">
    <name type="scientific">Solirubrobacter phytolaccae</name>
    <dbReference type="NCBI Taxonomy" id="1404360"/>
    <lineage>
        <taxon>Bacteria</taxon>
        <taxon>Bacillati</taxon>
        <taxon>Actinomycetota</taxon>
        <taxon>Thermoleophilia</taxon>
        <taxon>Solirubrobacterales</taxon>
        <taxon>Solirubrobacteraceae</taxon>
        <taxon>Solirubrobacter</taxon>
    </lineage>
</organism>
<comment type="caution">
    <text evidence="1">The sequence shown here is derived from an EMBL/GenBank/DDBJ whole genome shotgun (WGS) entry which is preliminary data.</text>
</comment>
<protein>
    <submittedName>
        <fullName evidence="1">Phenylacetate-CoA oxygenase subunit PaaI</fullName>
    </submittedName>
</protein>
<dbReference type="AlphaFoldDB" id="A0A9X3NCM6"/>
<reference evidence="1" key="1">
    <citation type="submission" date="2022-10" db="EMBL/GenBank/DDBJ databases">
        <title>The WGS of Solirubrobacter phytolaccae KCTC 29190.</title>
        <authorList>
            <person name="Jiang Z."/>
        </authorList>
    </citation>
    <scope>NUCLEOTIDE SEQUENCE</scope>
    <source>
        <strain evidence="1">KCTC 29190</strain>
    </source>
</reference>
<dbReference type="InterPro" id="IPR052703">
    <property type="entry name" value="Aromatic_CoA_ox/epox"/>
</dbReference>
<dbReference type="EMBL" id="JAPDDP010000034">
    <property type="protein sequence ID" value="MDA0182347.1"/>
    <property type="molecule type" value="Genomic_DNA"/>
</dbReference>
<dbReference type="InterPro" id="IPR007814">
    <property type="entry name" value="PaaA_PaaC"/>
</dbReference>
<dbReference type="GO" id="GO:0010124">
    <property type="term" value="P:phenylacetate catabolic process"/>
    <property type="evidence" value="ECO:0007669"/>
    <property type="project" value="InterPro"/>
</dbReference>
<dbReference type="Pfam" id="PF05138">
    <property type="entry name" value="PaaA_PaaC"/>
    <property type="match status" value="1"/>
</dbReference>
<dbReference type="GO" id="GO:0005829">
    <property type="term" value="C:cytosol"/>
    <property type="evidence" value="ECO:0007669"/>
    <property type="project" value="TreeGrafter"/>
</dbReference>
<dbReference type="InterPro" id="IPR012347">
    <property type="entry name" value="Ferritin-like"/>
</dbReference>
<keyword evidence="2" id="KW-1185">Reference proteome</keyword>
<dbReference type="Proteomes" id="UP001147653">
    <property type="component" value="Unassembled WGS sequence"/>
</dbReference>
<dbReference type="RefSeq" id="WP_270026712.1">
    <property type="nucleotide sequence ID" value="NZ_JAPDDP010000034.1"/>
</dbReference>
<accession>A0A9X3NCM6</accession>
<dbReference type="PANTHER" id="PTHR30458">
    <property type="entry name" value="PHENYLACETIC ACID DEGRADATION PROTEIN PAA"/>
    <property type="match status" value="1"/>
</dbReference>
<dbReference type="InterPro" id="IPR009078">
    <property type="entry name" value="Ferritin-like_SF"/>
</dbReference>
<evidence type="ECO:0000313" key="1">
    <source>
        <dbReference type="EMBL" id="MDA0182347.1"/>
    </source>
</evidence>
<sequence length="309" mass="35121">MTAVEELAPRSEDEVRAHLAAGKLVEGLQHMSPEYLKGIRRILTVSADTELVSAPAYLRAAAHAPALNNFGSAVSIIQDELAHAHIGYRLLGDLGVDMPALIYEREARAFKYPYAFDVPLDSWYELVLANALYDQAGFVLLSDVHQSSTFGPWKRALAKVDKEETFHLRHGRTWVKKFAADADHKRKLQSSLDWMFILTLEWFGLPDAQKKHGIQLEYGFKGKTNDELRQDWMGHVVPFMDEVGLNVPAHFDEETQRYVIDCPFPQAFDSEKKEWGGVEIGWDEVMVRWKGRGPMNETYVAKLQKGYRG</sequence>